<proteinExistence type="predicted"/>
<reference evidence="1" key="1">
    <citation type="submission" date="2021-01" db="EMBL/GenBank/DDBJ databases">
        <authorList>
            <person name="Corre E."/>
            <person name="Pelletier E."/>
            <person name="Niang G."/>
            <person name="Scheremetjew M."/>
            <person name="Finn R."/>
            <person name="Kale V."/>
            <person name="Holt S."/>
            <person name="Cochrane G."/>
            <person name="Meng A."/>
            <person name="Brown T."/>
            <person name="Cohen L."/>
        </authorList>
    </citation>
    <scope>NUCLEOTIDE SEQUENCE</scope>
    <source>
        <strain evidence="1">CCMP1594</strain>
    </source>
</reference>
<name>A0A7S4LHD5_9EUGL</name>
<organism evidence="1">
    <name type="scientific">Eutreptiella gymnastica</name>
    <dbReference type="NCBI Taxonomy" id="73025"/>
    <lineage>
        <taxon>Eukaryota</taxon>
        <taxon>Discoba</taxon>
        <taxon>Euglenozoa</taxon>
        <taxon>Euglenida</taxon>
        <taxon>Spirocuta</taxon>
        <taxon>Euglenophyceae</taxon>
        <taxon>Eutreptiales</taxon>
        <taxon>Eutreptiaceae</taxon>
        <taxon>Eutreptiella</taxon>
    </lineage>
</organism>
<dbReference type="AlphaFoldDB" id="A0A7S4LHD5"/>
<protein>
    <submittedName>
        <fullName evidence="1">Uncharacterized protein</fullName>
    </submittedName>
</protein>
<dbReference type="EMBL" id="HBJA01118867">
    <property type="protein sequence ID" value="CAE0829650.1"/>
    <property type="molecule type" value="Transcribed_RNA"/>
</dbReference>
<gene>
    <name evidence="1" type="ORF">EGYM00163_LOCUS40928</name>
</gene>
<accession>A0A7S4LHD5</accession>
<sequence length="124" mass="13856">MPHWMDHKTAGERDHVVLNKSRQSPGQTWKQALYTYKLHNGVVFPPKQGRGPKEDVQNGVCVPHPLHSPPPMRWMQPLGAELRTSDIEQKIGAVNLATDCWTSKKPDKITGIACAVLLCIIDDP</sequence>
<evidence type="ECO:0000313" key="1">
    <source>
        <dbReference type="EMBL" id="CAE0829650.1"/>
    </source>
</evidence>